<feature type="region of interest" description="Disordered" evidence="3">
    <location>
        <begin position="542"/>
        <end position="565"/>
    </location>
</feature>
<dbReference type="PANTHER" id="PTHR21694">
    <property type="entry name" value="COILED-COIL DOMAIN-CONTAINING PROTEIN 63"/>
    <property type="match status" value="1"/>
</dbReference>
<dbReference type="InterPro" id="IPR051876">
    <property type="entry name" value="ODA-DC/CCD"/>
</dbReference>
<reference evidence="6" key="1">
    <citation type="submission" date="2025-08" db="UniProtKB">
        <authorList>
            <consortium name="RefSeq"/>
        </authorList>
    </citation>
    <scope>IDENTIFICATION</scope>
</reference>
<feature type="coiled-coil region" evidence="2">
    <location>
        <begin position="340"/>
        <end position="367"/>
    </location>
</feature>
<dbReference type="GO" id="GO:0036158">
    <property type="term" value="P:outer dynein arm assembly"/>
    <property type="evidence" value="ECO:0007669"/>
    <property type="project" value="TreeGrafter"/>
</dbReference>
<keyword evidence="5" id="KW-1185">Reference proteome</keyword>
<dbReference type="InterPro" id="IPR049258">
    <property type="entry name" value="ODAD1_CC"/>
</dbReference>
<dbReference type="AlphaFoldDB" id="A0A9Y3QYT2"/>
<dbReference type="PANTHER" id="PTHR21694:SF35">
    <property type="entry name" value="OUTER DYNEIN ARM-DOCKING COMPLEX SUBUNIT 1"/>
    <property type="match status" value="1"/>
</dbReference>
<evidence type="ECO:0000313" key="5">
    <source>
        <dbReference type="Proteomes" id="UP000695023"/>
    </source>
</evidence>
<dbReference type="CTD" id="93233"/>
<proteinExistence type="predicted"/>
<feature type="coiled-coil region" evidence="2">
    <location>
        <begin position="158"/>
        <end position="252"/>
    </location>
</feature>
<feature type="domain" description="ODAD1 central coiled coil region" evidence="4">
    <location>
        <begin position="148"/>
        <end position="434"/>
    </location>
</feature>
<dbReference type="Pfam" id="PF21773">
    <property type="entry name" value="ODAD1_CC"/>
    <property type="match status" value="1"/>
</dbReference>
<dbReference type="GO" id="GO:0005930">
    <property type="term" value="C:axoneme"/>
    <property type="evidence" value="ECO:0007669"/>
    <property type="project" value="TreeGrafter"/>
</dbReference>
<dbReference type="Proteomes" id="UP000695023">
    <property type="component" value="Unplaced"/>
</dbReference>
<protein>
    <submittedName>
        <fullName evidence="6">Coiled-coil domain-containing protein 114</fullName>
    </submittedName>
</protein>
<evidence type="ECO:0000259" key="4">
    <source>
        <dbReference type="Pfam" id="PF21773"/>
    </source>
</evidence>
<gene>
    <name evidence="6" type="primary">odad1</name>
</gene>
<organism evidence="5 6">
    <name type="scientific">Pundamilia nyererei</name>
    <dbReference type="NCBI Taxonomy" id="303518"/>
    <lineage>
        <taxon>Eukaryota</taxon>
        <taxon>Metazoa</taxon>
        <taxon>Chordata</taxon>
        <taxon>Craniata</taxon>
        <taxon>Vertebrata</taxon>
        <taxon>Euteleostomi</taxon>
        <taxon>Actinopterygii</taxon>
        <taxon>Neopterygii</taxon>
        <taxon>Teleostei</taxon>
        <taxon>Neoteleostei</taxon>
        <taxon>Acanthomorphata</taxon>
        <taxon>Ovalentaria</taxon>
        <taxon>Cichlomorphae</taxon>
        <taxon>Cichliformes</taxon>
        <taxon>Cichlidae</taxon>
        <taxon>African cichlids</taxon>
        <taxon>Pseudocrenilabrinae</taxon>
        <taxon>Haplochromini</taxon>
        <taxon>Pundamilia</taxon>
    </lineage>
</organism>
<feature type="coiled-coil region" evidence="2">
    <location>
        <begin position="12"/>
        <end position="132"/>
    </location>
</feature>
<keyword evidence="1 2" id="KW-0175">Coiled coil</keyword>
<evidence type="ECO:0000256" key="1">
    <source>
        <dbReference type="ARBA" id="ARBA00023054"/>
    </source>
</evidence>
<dbReference type="GO" id="GO:0003341">
    <property type="term" value="P:cilium movement"/>
    <property type="evidence" value="ECO:0007669"/>
    <property type="project" value="TreeGrafter"/>
</dbReference>
<evidence type="ECO:0000313" key="6">
    <source>
        <dbReference type="RefSeq" id="XP_005724688.1"/>
    </source>
</evidence>
<feature type="region of interest" description="Disordered" evidence="3">
    <location>
        <begin position="272"/>
        <end position="291"/>
    </location>
</feature>
<evidence type="ECO:0000256" key="2">
    <source>
        <dbReference type="SAM" id="Coils"/>
    </source>
</evidence>
<accession>A0A9Y3QYT2</accession>
<evidence type="ECO:0000256" key="3">
    <source>
        <dbReference type="SAM" id="MobiDB-lite"/>
    </source>
</evidence>
<sequence length="565" mass="64750">MPRGRSAASARSDNSEVDVDGAVEEIAKLQRQFRIMEGDLQAYNMQTRKQIRKQQQEIEVLQKEQEELQRNLGACNSLARQQQENKDIQTIQVLLEQREMLEEELQKGKKCQQELKKEISSMESKLAELRNGAVSNSNAQSSPEQRIQKSIRTMEYKLNRALTRLNEQLTKNSQVREELHTLYIERVRFQQLHNRLSKELQEVRKKIGEVINQSSAAYDTRVEAHSKATMIKEKALKDRDQYSTELKELERVIAHESTLKTFMIVKCSDAGRQDDEHEMGPGQSLELKEQSRMDSGEESLDALEEAFERIRIATGEENLDQLVTRYIQVEDRNFALFNFVNEQTNEAEALKEEISKIKQDMEQFRVKGLQQERQHQSLLQDIDKQLEGVLSQRKANENRASIISEILDKTKTGVNNIFTKVECDRSAIEDMLGSSSGITENNIMSYLSLVEQKTNELLTVQAFLSTKDLEDPAGFPLGQNPKLLQQNISIQPAVNRSISVAYNAEESPVTDEEERPLSQGELRQRIMKGVLEKEFYTTDSNKTIKDQSAVQSQITPTGRGSNLKH</sequence>
<name>A0A9Y3QYT2_9CICH</name>
<dbReference type="RefSeq" id="XP_005724688.1">
    <property type="nucleotide sequence ID" value="XM_005724631.1"/>
</dbReference>